<reference evidence="2 3" key="1">
    <citation type="submission" date="2016-10" db="EMBL/GenBank/DDBJ databases">
        <authorList>
            <person name="de Groot N.N."/>
        </authorList>
    </citation>
    <scope>NUCLEOTIDE SEQUENCE [LARGE SCALE GENOMIC DNA]</scope>
    <source>
        <strain evidence="2 3">DSM 27630</strain>
    </source>
</reference>
<evidence type="ECO:0000256" key="1">
    <source>
        <dbReference type="SAM" id="Phobius"/>
    </source>
</evidence>
<feature type="transmembrane region" description="Helical" evidence="1">
    <location>
        <begin position="49"/>
        <end position="69"/>
    </location>
</feature>
<evidence type="ECO:0000313" key="2">
    <source>
        <dbReference type="EMBL" id="SFH70216.1"/>
    </source>
</evidence>
<dbReference type="Proteomes" id="UP000198668">
    <property type="component" value="Unassembled WGS sequence"/>
</dbReference>
<evidence type="ECO:0000313" key="3">
    <source>
        <dbReference type="Proteomes" id="UP000198668"/>
    </source>
</evidence>
<feature type="transmembrane region" description="Helical" evidence="1">
    <location>
        <begin position="81"/>
        <end position="107"/>
    </location>
</feature>
<name>A0A1I3C7C1_9LACT</name>
<dbReference type="OrthoDB" id="2185942at2"/>
<keyword evidence="1" id="KW-0812">Transmembrane</keyword>
<proteinExistence type="predicted"/>
<dbReference type="EMBL" id="FOQE01000014">
    <property type="protein sequence ID" value="SFH70216.1"/>
    <property type="molecule type" value="Genomic_DNA"/>
</dbReference>
<organism evidence="2 3">
    <name type="scientific">Pisciglobus halotolerans</name>
    <dbReference type="NCBI Taxonomy" id="745365"/>
    <lineage>
        <taxon>Bacteria</taxon>
        <taxon>Bacillati</taxon>
        <taxon>Bacillota</taxon>
        <taxon>Bacilli</taxon>
        <taxon>Lactobacillales</taxon>
        <taxon>Carnobacteriaceae</taxon>
    </lineage>
</organism>
<protein>
    <submittedName>
        <fullName evidence="2">Uncharacterized protein</fullName>
    </submittedName>
</protein>
<dbReference type="AlphaFoldDB" id="A0A1I3C7C1"/>
<gene>
    <name evidence="2" type="ORF">SAMN04489868_11431</name>
</gene>
<feature type="transmembrane region" description="Helical" evidence="1">
    <location>
        <begin position="15"/>
        <end position="37"/>
    </location>
</feature>
<keyword evidence="1" id="KW-0472">Membrane</keyword>
<feature type="transmembrane region" description="Helical" evidence="1">
    <location>
        <begin position="136"/>
        <end position="156"/>
    </location>
</feature>
<dbReference type="RefSeq" id="WP_092092251.1">
    <property type="nucleotide sequence ID" value="NZ_FOQE01000014.1"/>
</dbReference>
<accession>A0A1I3C7C1</accession>
<sequence>MFETKKAEVKKRKTLFYNLTMGYWIVLSLVYFGSLNLALTHQQTEEQGVAVIATSLMLAFNLFFAYLLYGTEVKERSREGLSGLIFKFAILQQLIVGNIFGAVLAFFAHLELPESMSAASEDEEKSKPIKGKHKKGVLFILAAIIVLSLGIAFVNWRVSNAT</sequence>
<keyword evidence="1" id="KW-1133">Transmembrane helix</keyword>
<keyword evidence="3" id="KW-1185">Reference proteome</keyword>